<dbReference type="Gene3D" id="1.20.5.100">
    <property type="entry name" value="Cytochrome c1, transmembrane anchor, C-terminal"/>
    <property type="match status" value="1"/>
</dbReference>
<evidence type="ECO:0000259" key="11">
    <source>
        <dbReference type="SMART" id="SM00984"/>
    </source>
</evidence>
<dbReference type="InterPro" id="IPR008927">
    <property type="entry name" value="6-PGluconate_DH-like_C_sf"/>
</dbReference>
<dbReference type="GO" id="GO:0000271">
    <property type="term" value="P:polysaccharide biosynthetic process"/>
    <property type="evidence" value="ECO:0007669"/>
    <property type="project" value="InterPro"/>
</dbReference>
<dbReference type="Pfam" id="PF00984">
    <property type="entry name" value="UDPG_MGDP_dh"/>
    <property type="match status" value="1"/>
</dbReference>
<feature type="domain" description="UDP-glucose/GDP-mannose dehydrogenase C-terminal" evidence="11">
    <location>
        <begin position="310"/>
        <end position="413"/>
    </location>
</feature>
<evidence type="ECO:0000256" key="1">
    <source>
        <dbReference type="ARBA" id="ARBA00004701"/>
    </source>
</evidence>
<dbReference type="EMBL" id="CP060096">
    <property type="protein sequence ID" value="QSZ26888.1"/>
    <property type="molecule type" value="Genomic_DNA"/>
</dbReference>
<dbReference type="GO" id="GO:0003979">
    <property type="term" value="F:UDP-glucose 6-dehydrogenase activity"/>
    <property type="evidence" value="ECO:0007669"/>
    <property type="project" value="UniProtKB-EC"/>
</dbReference>
<dbReference type="InterPro" id="IPR036291">
    <property type="entry name" value="NAD(P)-bd_dom_sf"/>
</dbReference>
<evidence type="ECO:0000256" key="7">
    <source>
        <dbReference type="PIRNR" id="PIRNR000124"/>
    </source>
</evidence>
<dbReference type="AlphaFoldDB" id="A0A975G9S2"/>
<feature type="binding site" evidence="10">
    <location>
        <position position="86"/>
    </location>
    <ligand>
        <name>NAD(+)</name>
        <dbReference type="ChEBI" id="CHEBI:57540"/>
    </ligand>
</feature>
<dbReference type="InterPro" id="IPR017476">
    <property type="entry name" value="UDP-Glc/GDP-Man"/>
</dbReference>
<feature type="binding site" evidence="10">
    <location>
        <position position="121"/>
    </location>
    <ligand>
        <name>NAD(+)</name>
        <dbReference type="ChEBI" id="CHEBI:57540"/>
    </ligand>
</feature>
<dbReference type="InterPro" id="IPR014027">
    <property type="entry name" value="UDP-Glc/GDP-Man_DH_C"/>
</dbReference>
<evidence type="ECO:0000256" key="6">
    <source>
        <dbReference type="ARBA" id="ARBA00047473"/>
    </source>
</evidence>
<organism evidence="12 13">
    <name type="scientific">Aceticella autotrophica</name>
    <dbReference type="NCBI Taxonomy" id="2755338"/>
    <lineage>
        <taxon>Bacteria</taxon>
        <taxon>Bacillati</taxon>
        <taxon>Bacillota</taxon>
        <taxon>Clostridia</taxon>
        <taxon>Thermoanaerobacterales</taxon>
        <taxon>Thermoanaerobacteraceae</taxon>
        <taxon>Aceticella</taxon>
    </lineage>
</organism>
<feature type="binding site" evidence="10">
    <location>
        <position position="260"/>
    </location>
    <ligand>
        <name>NAD(+)</name>
        <dbReference type="ChEBI" id="CHEBI:57540"/>
    </ligand>
</feature>
<feature type="binding site" evidence="9">
    <location>
        <position position="254"/>
    </location>
    <ligand>
        <name>substrate</name>
    </ligand>
</feature>
<keyword evidence="4 7" id="KW-0560">Oxidoreductase</keyword>
<dbReference type="Pfam" id="PF03720">
    <property type="entry name" value="UDPG_MGDP_dh_C"/>
    <property type="match status" value="1"/>
</dbReference>
<evidence type="ECO:0000313" key="12">
    <source>
        <dbReference type="EMBL" id="QSZ26888.1"/>
    </source>
</evidence>
<keyword evidence="5 7" id="KW-0520">NAD</keyword>
<reference evidence="12" key="1">
    <citation type="submission" date="2020-08" db="EMBL/GenBank/DDBJ databases">
        <title>Genomic insights into the carbon and energy metabolism of the first obligate autotrophic acetogenic bacterium Aceticella autotrophica gen. nov., sp. nov.</title>
        <authorList>
            <person name="Toshchakov S.V."/>
            <person name="Elcheninov A.G."/>
            <person name="Kublanov I.V."/>
            <person name="Frolov E.N."/>
            <person name="Lebedinsky A.V."/>
        </authorList>
    </citation>
    <scope>NUCLEOTIDE SEQUENCE</scope>
    <source>
        <strain evidence="12">3443-3Ac</strain>
    </source>
</reference>
<comment type="catalytic activity">
    <reaction evidence="6 7">
        <text>UDP-alpha-D-glucose + 2 NAD(+) + H2O = UDP-alpha-D-glucuronate + 2 NADH + 3 H(+)</text>
        <dbReference type="Rhea" id="RHEA:23596"/>
        <dbReference type="ChEBI" id="CHEBI:15377"/>
        <dbReference type="ChEBI" id="CHEBI:15378"/>
        <dbReference type="ChEBI" id="CHEBI:57540"/>
        <dbReference type="ChEBI" id="CHEBI:57945"/>
        <dbReference type="ChEBI" id="CHEBI:58052"/>
        <dbReference type="ChEBI" id="CHEBI:58885"/>
        <dbReference type="EC" id="1.1.1.22"/>
    </reaction>
</comment>
<dbReference type="InterPro" id="IPR014026">
    <property type="entry name" value="UDP-Glc/GDP-Man_DH_dimer"/>
</dbReference>
<name>A0A975G9S2_9THEO</name>
<dbReference type="SUPFAM" id="SSF52413">
    <property type="entry name" value="UDP-glucose/GDP-mannose dehydrogenase C-terminal domain"/>
    <property type="match status" value="1"/>
</dbReference>
<dbReference type="PANTHER" id="PTHR43750:SF3">
    <property type="entry name" value="UDP-GLUCOSE 6-DEHYDROGENASE TUAD"/>
    <property type="match status" value="1"/>
</dbReference>
<feature type="active site" description="Nucleophile" evidence="8">
    <location>
        <position position="257"/>
    </location>
</feature>
<evidence type="ECO:0000313" key="13">
    <source>
        <dbReference type="Proteomes" id="UP000671913"/>
    </source>
</evidence>
<dbReference type="PIRSF" id="PIRSF000124">
    <property type="entry name" value="UDPglc_GDPman_dh"/>
    <property type="match status" value="1"/>
</dbReference>
<keyword evidence="13" id="KW-1185">Reference proteome</keyword>
<feature type="binding site" evidence="9">
    <location>
        <begin position="246"/>
        <end position="250"/>
    </location>
    <ligand>
        <name>substrate</name>
    </ligand>
</feature>
<evidence type="ECO:0000256" key="4">
    <source>
        <dbReference type="ARBA" id="ARBA00023002"/>
    </source>
</evidence>
<dbReference type="PROSITE" id="PS51257">
    <property type="entry name" value="PROKAR_LIPOPROTEIN"/>
    <property type="match status" value="1"/>
</dbReference>
<feature type="binding site" evidence="9">
    <location>
        <position position="201"/>
    </location>
    <ligand>
        <name>substrate</name>
    </ligand>
</feature>
<comment type="similarity">
    <text evidence="2 7">Belongs to the UDP-glucose/GDP-mannose dehydrogenase family.</text>
</comment>
<protein>
    <recommendedName>
        <fullName evidence="3 7">UDP-glucose 6-dehydrogenase</fullName>
        <ecNumber evidence="3 7">1.1.1.22</ecNumber>
    </recommendedName>
</protein>
<gene>
    <name evidence="12" type="ORF">ACETAC_08390</name>
</gene>
<dbReference type="KEGG" id="aaut:ACETAC_08390"/>
<feature type="binding site" evidence="10">
    <location>
        <position position="324"/>
    </location>
    <ligand>
        <name>NAD(+)</name>
        <dbReference type="ChEBI" id="CHEBI:57540"/>
    </ligand>
</feature>
<evidence type="ECO:0000256" key="3">
    <source>
        <dbReference type="ARBA" id="ARBA00012954"/>
    </source>
</evidence>
<dbReference type="RefSeq" id="WP_284679577.1">
    <property type="nucleotide sequence ID" value="NZ_CP060096.1"/>
</dbReference>
<dbReference type="SUPFAM" id="SSF48179">
    <property type="entry name" value="6-phosphogluconate dehydrogenase C-terminal domain-like"/>
    <property type="match status" value="1"/>
</dbReference>
<sequence length="470" mass="52261">MKICIIGAGYVGLVTGCVLANIGNKVTVVEKNKEKLRMLKNNQMPFFEEGMDELLNGVKEKNMIEFESNLKEVKGIIDIYMISVGTPLNQEGIIDMTAFNSVIDEISSLSCNSGILVIKSTVPIGTSTLIEEYLNRGGKRWVTASNPEFLRQGSALKDTIEANRIIIGTNSNKVAKLLERLYRPLKRPILIVDRNTSEMIKYASNAFLATKISFANEISILCEKVGADIKMVVKGMAMDPRIGGDFLGAGIGYGGSCLSKDLSSLINTANKNNVEVAILKATETVNQRQRMLLPYRLKEIYGRLKGLTVALLGITFKPGTDDLRDAPSLDIIRYIIENGADVRVYDPQDRACKNVKNLFPEIYIAKDCYDALSGADAILLLTEWSEIKDINWKKARKLVNRRLILDGRNFLEIEDIEKYGFKYVGVGRGAYSPDSLKSLINSCQFKKREIAKRECAYRGGINLADVKNIL</sequence>
<dbReference type="NCBIfam" id="TIGR03026">
    <property type="entry name" value="NDP-sugDHase"/>
    <property type="match status" value="1"/>
</dbReference>
<feature type="binding site" evidence="9">
    <location>
        <position position="317"/>
    </location>
    <ligand>
        <name>substrate</name>
    </ligand>
</feature>
<accession>A0A975G9S2</accession>
<dbReference type="Gene3D" id="3.40.50.720">
    <property type="entry name" value="NAD(P)-binding Rossmann-like Domain"/>
    <property type="match status" value="2"/>
</dbReference>
<dbReference type="SMART" id="SM00984">
    <property type="entry name" value="UDPG_MGDP_dh_C"/>
    <property type="match status" value="1"/>
</dbReference>
<evidence type="ECO:0000256" key="8">
    <source>
        <dbReference type="PIRSR" id="PIRSR500134-1"/>
    </source>
</evidence>
<evidence type="ECO:0000256" key="9">
    <source>
        <dbReference type="PIRSR" id="PIRSR500134-2"/>
    </source>
</evidence>
<evidence type="ECO:0000256" key="5">
    <source>
        <dbReference type="ARBA" id="ARBA00023027"/>
    </source>
</evidence>
<dbReference type="PANTHER" id="PTHR43750">
    <property type="entry name" value="UDP-GLUCOSE 6-DEHYDROGENASE TUAD"/>
    <property type="match status" value="1"/>
</dbReference>
<dbReference type="InterPro" id="IPR028357">
    <property type="entry name" value="UDPglc_DH_bac"/>
</dbReference>
<feature type="binding site" evidence="10">
    <location>
        <position position="35"/>
    </location>
    <ligand>
        <name>NAD(+)</name>
        <dbReference type="ChEBI" id="CHEBI:57540"/>
    </ligand>
</feature>
<dbReference type="Pfam" id="PF03721">
    <property type="entry name" value="UDPG_MGDP_dh_N"/>
    <property type="match status" value="1"/>
</dbReference>
<dbReference type="InterPro" id="IPR036220">
    <property type="entry name" value="UDP-Glc/GDP-Man_DH_C_sf"/>
</dbReference>
<dbReference type="InterPro" id="IPR001732">
    <property type="entry name" value="UDP-Glc/GDP-Man_DH_N"/>
</dbReference>
<dbReference type="GO" id="GO:0051287">
    <property type="term" value="F:NAD binding"/>
    <property type="evidence" value="ECO:0007669"/>
    <property type="project" value="InterPro"/>
</dbReference>
<dbReference type="EC" id="1.1.1.22" evidence="3 7"/>
<dbReference type="Proteomes" id="UP000671913">
    <property type="component" value="Chromosome"/>
</dbReference>
<proteinExistence type="inferred from homology"/>
<comment type="pathway">
    <text evidence="1">Nucleotide-sugar biosynthesis; UDP-alpha-D-glucuronate biosynthesis; UDP-alpha-D-glucuronate from UDP-alpha-D-glucose: step 1/1.</text>
</comment>
<dbReference type="SUPFAM" id="SSF51735">
    <property type="entry name" value="NAD(P)-binding Rossmann-fold domains"/>
    <property type="match status" value="1"/>
</dbReference>
<evidence type="ECO:0000256" key="10">
    <source>
        <dbReference type="PIRSR" id="PIRSR500134-3"/>
    </source>
</evidence>
<dbReference type="PIRSF" id="PIRSF500134">
    <property type="entry name" value="UDPglc_DH_bac"/>
    <property type="match status" value="1"/>
</dbReference>
<evidence type="ECO:0000256" key="2">
    <source>
        <dbReference type="ARBA" id="ARBA00006601"/>
    </source>
</evidence>